<keyword evidence="11" id="KW-0963">Cytoplasm</keyword>
<organism evidence="13">
    <name type="scientific">uncultured Rubellimicrobium sp</name>
    <dbReference type="NCBI Taxonomy" id="543078"/>
    <lineage>
        <taxon>Bacteria</taxon>
        <taxon>Pseudomonadati</taxon>
        <taxon>Pseudomonadota</taxon>
        <taxon>Alphaproteobacteria</taxon>
        <taxon>Rhodobacterales</taxon>
        <taxon>Roseobacteraceae</taxon>
        <taxon>Rubellimicrobium</taxon>
        <taxon>environmental samples</taxon>
    </lineage>
</organism>
<dbReference type="NCBIfam" id="NF010552">
    <property type="entry name" value="PRK13946.1"/>
    <property type="match status" value="1"/>
</dbReference>
<reference evidence="13" key="1">
    <citation type="submission" date="2020-02" db="EMBL/GenBank/DDBJ databases">
        <authorList>
            <person name="Meier V. D."/>
        </authorList>
    </citation>
    <scope>NUCLEOTIDE SEQUENCE</scope>
    <source>
        <strain evidence="13">AVDCRST_MAG15</strain>
    </source>
</reference>
<keyword evidence="7 11" id="KW-0418">Kinase</keyword>
<proteinExistence type="inferred from homology"/>
<keyword evidence="11" id="KW-0479">Metal-binding</keyword>
<keyword evidence="9 11" id="KW-0057">Aromatic amino acid biosynthesis</keyword>
<dbReference type="EC" id="2.7.1.71" evidence="3 11"/>
<dbReference type="GO" id="GO:0005829">
    <property type="term" value="C:cytosol"/>
    <property type="evidence" value="ECO:0007669"/>
    <property type="project" value="TreeGrafter"/>
</dbReference>
<accession>A0A6J4QBJ3</accession>
<comment type="cofactor">
    <cofactor evidence="11">
        <name>Mg(2+)</name>
        <dbReference type="ChEBI" id="CHEBI:18420"/>
    </cofactor>
    <text evidence="11">Binds 1 Mg(2+) ion per subunit.</text>
</comment>
<dbReference type="HAMAP" id="MF_00109">
    <property type="entry name" value="Shikimate_kinase"/>
    <property type="match status" value="1"/>
</dbReference>
<feature type="binding site" evidence="11">
    <location>
        <position position="177"/>
    </location>
    <ligand>
        <name>ATP</name>
        <dbReference type="ChEBI" id="CHEBI:30616"/>
    </ligand>
</feature>
<comment type="subunit">
    <text evidence="11">Monomer.</text>
</comment>
<dbReference type="InterPro" id="IPR031322">
    <property type="entry name" value="Shikimate/glucono_kinase"/>
</dbReference>
<evidence type="ECO:0000313" key="13">
    <source>
        <dbReference type="EMBL" id="CAA9433514.1"/>
    </source>
</evidence>
<gene>
    <name evidence="11" type="primary">aroK</name>
    <name evidence="13" type="ORF">AVDCRST_MAG15-3024</name>
</gene>
<evidence type="ECO:0000256" key="10">
    <source>
        <dbReference type="ARBA" id="ARBA00048567"/>
    </source>
</evidence>
<evidence type="ECO:0000256" key="8">
    <source>
        <dbReference type="ARBA" id="ARBA00022840"/>
    </source>
</evidence>
<keyword evidence="5 11" id="KW-0808">Transferase</keyword>
<comment type="function">
    <text evidence="11">Catalyzes the specific phosphorylation of the 3-hydroxyl group of shikimic acid using ATP as a cosubstrate.</text>
</comment>
<keyword evidence="6 11" id="KW-0547">Nucleotide-binding</keyword>
<feature type="binding site" evidence="11">
    <location>
        <position position="142"/>
    </location>
    <ligand>
        <name>ATP</name>
        <dbReference type="ChEBI" id="CHEBI:30616"/>
    </ligand>
</feature>
<protein>
    <recommendedName>
        <fullName evidence="3 11">Shikimate kinase</fullName>
        <shortName evidence="11">SK</shortName>
        <ecNumber evidence="3 11">2.7.1.71</ecNumber>
    </recommendedName>
</protein>
<evidence type="ECO:0000256" key="9">
    <source>
        <dbReference type="ARBA" id="ARBA00023141"/>
    </source>
</evidence>
<evidence type="ECO:0000256" key="6">
    <source>
        <dbReference type="ARBA" id="ARBA00022741"/>
    </source>
</evidence>
<keyword evidence="4 11" id="KW-0028">Amino-acid biosynthesis</keyword>
<dbReference type="PROSITE" id="PS01128">
    <property type="entry name" value="SHIKIMATE_KINASE"/>
    <property type="match status" value="1"/>
</dbReference>
<dbReference type="GO" id="GO:0008652">
    <property type="term" value="P:amino acid biosynthetic process"/>
    <property type="evidence" value="ECO:0007669"/>
    <property type="project" value="UniProtKB-KW"/>
</dbReference>
<feature type="binding site" evidence="11">
    <location>
        <begin position="36"/>
        <end position="41"/>
    </location>
    <ligand>
        <name>ATP</name>
        <dbReference type="ChEBI" id="CHEBI:30616"/>
    </ligand>
</feature>
<comment type="subcellular location">
    <subcellularLocation>
        <location evidence="11">Cytoplasm</location>
    </subcellularLocation>
</comment>
<dbReference type="CDD" id="cd00464">
    <property type="entry name" value="SK"/>
    <property type="match status" value="1"/>
</dbReference>
<feature type="binding site" evidence="11">
    <location>
        <position position="40"/>
    </location>
    <ligand>
        <name>Mg(2+)</name>
        <dbReference type="ChEBI" id="CHEBI:18420"/>
    </ligand>
</feature>
<dbReference type="InterPro" id="IPR000623">
    <property type="entry name" value="Shikimate_kinase/TSH1"/>
</dbReference>
<dbReference type="Gene3D" id="3.40.50.300">
    <property type="entry name" value="P-loop containing nucleotide triphosphate hydrolases"/>
    <property type="match status" value="1"/>
</dbReference>
<sequence length="201" mass="21916">MPLRHRTVGSMPAGETRKPGLPGALRRSVVLVGMMGSGKTAVGKALAARLQVPFLDSDAAIEEAAHATIAEIFARDGEPFFRDRESEVISRLLSGPPAIVSTGGGAFMSERNRRVIAEKGVALWLDADLDTLWERVRHKDSRPLLRTPDPRGTLTEIYEKRVPVYRLADLKVTAEPRFSIDDTANRAVAVLAGHPDILETT</sequence>
<comment type="similarity">
    <text evidence="2 11">Belongs to the shikimate kinase family.</text>
</comment>
<dbReference type="GO" id="GO:0000287">
    <property type="term" value="F:magnesium ion binding"/>
    <property type="evidence" value="ECO:0007669"/>
    <property type="project" value="UniProtKB-UniRule"/>
</dbReference>
<evidence type="ECO:0000256" key="5">
    <source>
        <dbReference type="ARBA" id="ARBA00022679"/>
    </source>
</evidence>
<dbReference type="UniPathway" id="UPA00053">
    <property type="reaction ID" value="UER00088"/>
</dbReference>
<dbReference type="InterPro" id="IPR023000">
    <property type="entry name" value="Shikimate_kinase_CS"/>
</dbReference>
<evidence type="ECO:0000256" key="4">
    <source>
        <dbReference type="ARBA" id="ARBA00022605"/>
    </source>
</evidence>
<dbReference type="SUPFAM" id="SSF52540">
    <property type="entry name" value="P-loop containing nucleoside triphosphate hydrolases"/>
    <property type="match status" value="1"/>
</dbReference>
<evidence type="ECO:0000256" key="3">
    <source>
        <dbReference type="ARBA" id="ARBA00012154"/>
    </source>
</evidence>
<dbReference type="EMBL" id="CADCUU010000458">
    <property type="protein sequence ID" value="CAA9433514.1"/>
    <property type="molecule type" value="Genomic_DNA"/>
</dbReference>
<dbReference type="AlphaFoldDB" id="A0A6J4QBJ3"/>
<comment type="catalytic activity">
    <reaction evidence="10 11">
        <text>shikimate + ATP = 3-phosphoshikimate + ADP + H(+)</text>
        <dbReference type="Rhea" id="RHEA:13121"/>
        <dbReference type="ChEBI" id="CHEBI:15378"/>
        <dbReference type="ChEBI" id="CHEBI:30616"/>
        <dbReference type="ChEBI" id="CHEBI:36208"/>
        <dbReference type="ChEBI" id="CHEBI:145989"/>
        <dbReference type="ChEBI" id="CHEBI:456216"/>
        <dbReference type="EC" id="2.7.1.71"/>
    </reaction>
</comment>
<evidence type="ECO:0000256" key="1">
    <source>
        <dbReference type="ARBA" id="ARBA00004842"/>
    </source>
</evidence>
<feature type="region of interest" description="Disordered" evidence="12">
    <location>
        <begin position="1"/>
        <end position="21"/>
    </location>
</feature>
<dbReference type="PANTHER" id="PTHR21087">
    <property type="entry name" value="SHIKIMATE KINASE"/>
    <property type="match status" value="1"/>
</dbReference>
<dbReference type="PANTHER" id="PTHR21087:SF16">
    <property type="entry name" value="SHIKIMATE KINASE 1, CHLOROPLASTIC"/>
    <property type="match status" value="1"/>
</dbReference>
<evidence type="ECO:0000256" key="7">
    <source>
        <dbReference type="ARBA" id="ARBA00022777"/>
    </source>
</evidence>
<dbReference type="GO" id="GO:0009423">
    <property type="term" value="P:chorismate biosynthetic process"/>
    <property type="evidence" value="ECO:0007669"/>
    <property type="project" value="UniProtKB-UniRule"/>
</dbReference>
<dbReference type="Pfam" id="PF01202">
    <property type="entry name" value="SKI"/>
    <property type="match status" value="1"/>
</dbReference>
<dbReference type="GO" id="GO:0004765">
    <property type="term" value="F:shikimate kinase activity"/>
    <property type="evidence" value="ECO:0007669"/>
    <property type="project" value="UniProtKB-UniRule"/>
</dbReference>
<evidence type="ECO:0000256" key="12">
    <source>
        <dbReference type="SAM" id="MobiDB-lite"/>
    </source>
</evidence>
<feature type="binding site" evidence="11">
    <location>
        <position position="104"/>
    </location>
    <ligand>
        <name>substrate</name>
    </ligand>
</feature>
<dbReference type="InterPro" id="IPR027417">
    <property type="entry name" value="P-loop_NTPase"/>
</dbReference>
<keyword evidence="11" id="KW-0460">Magnesium</keyword>
<dbReference type="PRINTS" id="PR01100">
    <property type="entry name" value="SHIKIMTKNASE"/>
</dbReference>
<dbReference type="GO" id="GO:0009073">
    <property type="term" value="P:aromatic amino acid family biosynthetic process"/>
    <property type="evidence" value="ECO:0007669"/>
    <property type="project" value="UniProtKB-KW"/>
</dbReference>
<feature type="binding site" evidence="11">
    <location>
        <position position="58"/>
    </location>
    <ligand>
        <name>substrate</name>
    </ligand>
</feature>
<name>A0A6J4QBJ3_9RHOB</name>
<dbReference type="GO" id="GO:0005524">
    <property type="term" value="F:ATP binding"/>
    <property type="evidence" value="ECO:0007669"/>
    <property type="project" value="UniProtKB-UniRule"/>
</dbReference>
<evidence type="ECO:0000256" key="11">
    <source>
        <dbReference type="HAMAP-Rule" id="MF_00109"/>
    </source>
</evidence>
<feature type="binding site" evidence="11">
    <location>
        <position position="82"/>
    </location>
    <ligand>
        <name>substrate</name>
    </ligand>
</feature>
<evidence type="ECO:0000256" key="2">
    <source>
        <dbReference type="ARBA" id="ARBA00006997"/>
    </source>
</evidence>
<comment type="pathway">
    <text evidence="1 11">Metabolic intermediate biosynthesis; chorismate biosynthesis; chorismate from D-erythrose 4-phosphate and phosphoenolpyruvate: step 5/7.</text>
</comment>
<feature type="binding site" evidence="11">
    <location>
        <position position="161"/>
    </location>
    <ligand>
        <name>substrate</name>
    </ligand>
</feature>
<keyword evidence="8 11" id="KW-0067">ATP-binding</keyword>